<dbReference type="InterPro" id="IPR003689">
    <property type="entry name" value="ZIP"/>
</dbReference>
<dbReference type="GO" id="GO:0005385">
    <property type="term" value="F:zinc ion transmembrane transporter activity"/>
    <property type="evidence" value="ECO:0007669"/>
    <property type="project" value="TreeGrafter"/>
</dbReference>
<name>A0A7I8WBS7_9ANNE</name>
<dbReference type="PANTHER" id="PTHR12191:SF4">
    <property type="entry name" value="ZINC TRANSPORTER ZIP12"/>
    <property type="match status" value="1"/>
</dbReference>
<feature type="transmembrane region" description="Helical" evidence="7">
    <location>
        <begin position="618"/>
        <end position="642"/>
    </location>
</feature>
<keyword evidence="10" id="KW-1185">Reference proteome</keyword>
<dbReference type="OrthoDB" id="200954at2759"/>
<evidence type="ECO:0000256" key="5">
    <source>
        <dbReference type="ARBA" id="ARBA00023136"/>
    </source>
</evidence>
<evidence type="ECO:0000256" key="7">
    <source>
        <dbReference type="SAM" id="Phobius"/>
    </source>
</evidence>
<feature type="transmembrane region" description="Helical" evidence="7">
    <location>
        <begin position="586"/>
        <end position="606"/>
    </location>
</feature>
<accession>A0A7I8WBS7</accession>
<keyword evidence="5 7" id="KW-0472">Membrane</keyword>
<dbReference type="Proteomes" id="UP000549394">
    <property type="component" value="Unassembled WGS sequence"/>
</dbReference>
<dbReference type="Pfam" id="PF02535">
    <property type="entry name" value="Zip"/>
    <property type="match status" value="1"/>
</dbReference>
<comment type="caution">
    <text evidence="9">The sequence shown here is derived from an EMBL/GenBank/DDBJ whole genome shotgun (WGS) entry which is preliminary data.</text>
</comment>
<dbReference type="AlphaFoldDB" id="A0A7I8WBS7"/>
<dbReference type="InterPro" id="IPR050799">
    <property type="entry name" value="ZIP_Transporter"/>
</dbReference>
<reference evidence="9 10" key="1">
    <citation type="submission" date="2020-08" db="EMBL/GenBank/DDBJ databases">
        <authorList>
            <person name="Hejnol A."/>
        </authorList>
    </citation>
    <scope>NUCLEOTIDE SEQUENCE [LARGE SCALE GENOMIC DNA]</scope>
</reference>
<comment type="subcellular location">
    <subcellularLocation>
        <location evidence="1">Membrane</location>
        <topology evidence="1">Multi-pass membrane protein</topology>
    </subcellularLocation>
</comment>
<proteinExistence type="inferred from homology"/>
<feature type="compositionally biased region" description="Basic and acidic residues" evidence="6">
    <location>
        <begin position="278"/>
        <end position="288"/>
    </location>
</feature>
<feature type="transmembrane region" description="Helical" evidence="7">
    <location>
        <begin position="441"/>
        <end position="461"/>
    </location>
</feature>
<organism evidence="9 10">
    <name type="scientific">Dimorphilus gyrociliatus</name>
    <dbReference type="NCBI Taxonomy" id="2664684"/>
    <lineage>
        <taxon>Eukaryota</taxon>
        <taxon>Metazoa</taxon>
        <taxon>Spiralia</taxon>
        <taxon>Lophotrochozoa</taxon>
        <taxon>Annelida</taxon>
        <taxon>Polychaeta</taxon>
        <taxon>Polychaeta incertae sedis</taxon>
        <taxon>Dinophilidae</taxon>
        <taxon>Dimorphilus</taxon>
    </lineage>
</organism>
<evidence type="ECO:0000313" key="10">
    <source>
        <dbReference type="Proteomes" id="UP000549394"/>
    </source>
</evidence>
<comment type="similarity">
    <text evidence="2">Belongs to the ZIP transporter (TC 2.A.5) family.</text>
</comment>
<feature type="chain" id="PRO_5029459498" evidence="8">
    <location>
        <begin position="22"/>
        <end position="648"/>
    </location>
</feature>
<feature type="region of interest" description="Disordered" evidence="6">
    <location>
        <begin position="154"/>
        <end position="182"/>
    </location>
</feature>
<feature type="compositionally biased region" description="Basic and acidic residues" evidence="6">
    <location>
        <begin position="164"/>
        <end position="182"/>
    </location>
</feature>
<feature type="transmembrane region" description="Helical" evidence="7">
    <location>
        <begin position="395"/>
        <end position="416"/>
    </location>
</feature>
<evidence type="ECO:0000256" key="4">
    <source>
        <dbReference type="ARBA" id="ARBA00022989"/>
    </source>
</evidence>
<feature type="region of interest" description="Disordered" evidence="6">
    <location>
        <begin position="272"/>
        <end position="298"/>
    </location>
</feature>
<evidence type="ECO:0000256" key="1">
    <source>
        <dbReference type="ARBA" id="ARBA00004141"/>
    </source>
</evidence>
<dbReference type="GO" id="GO:0030003">
    <property type="term" value="P:intracellular monoatomic cation homeostasis"/>
    <property type="evidence" value="ECO:0007669"/>
    <property type="project" value="TreeGrafter"/>
</dbReference>
<dbReference type="GO" id="GO:0071578">
    <property type="term" value="P:zinc ion import across plasma membrane"/>
    <property type="evidence" value="ECO:0007669"/>
    <property type="project" value="TreeGrafter"/>
</dbReference>
<evidence type="ECO:0000256" key="6">
    <source>
        <dbReference type="SAM" id="MobiDB-lite"/>
    </source>
</evidence>
<dbReference type="GO" id="GO:0005886">
    <property type="term" value="C:plasma membrane"/>
    <property type="evidence" value="ECO:0007669"/>
    <property type="project" value="TreeGrafter"/>
</dbReference>
<feature type="signal peptide" evidence="8">
    <location>
        <begin position="1"/>
        <end position="21"/>
    </location>
</feature>
<evidence type="ECO:0000313" key="9">
    <source>
        <dbReference type="EMBL" id="CAD5125600.1"/>
    </source>
</evidence>
<protein>
    <submittedName>
        <fullName evidence="9">DgyrCDS13801</fullName>
    </submittedName>
</protein>
<dbReference type="EMBL" id="CAJFCJ010000028">
    <property type="protein sequence ID" value="CAD5125600.1"/>
    <property type="molecule type" value="Genomic_DNA"/>
</dbReference>
<evidence type="ECO:0000256" key="2">
    <source>
        <dbReference type="ARBA" id="ARBA00006939"/>
    </source>
</evidence>
<sequence length="648" mass="72822">MCFSLVSKALLCFSFITVIRGEHPFDRVINSLRNENITNFQENIITDSMLEIILHRYFNRLNCEENLSKICQNCLKKEEILQYFNKTFLEEQDFDKFAAIILQTSLTFPNLCNATNNKKKAEFDTSKSIFTEKLDSDSKVYKLVDELAKKLKEDGADHDEEHDEEHNEEHDEGAHEHEGEHKHEQDCFNVDILLYKANSGSISSRPVVISSTLTSYLLSKLQYKPKNCSIENKTLPFPTEFSSAIFEHFGKQAHESIDLSNFKHITEKLEIGNAANKSTEEPGHEGHDHRRRRKRSVHEEPKINSICYSSSDLLKIFQFKDKVNREQLEKICPALIHQQMFGSCKKPIEQKVVKEPPTRAEKYGYTMLAVFIVSICALFGIVLRPCYKFSHFEVILSTLVASGFGVLVTDSLLHLMPEAFGMHDHEHEGGDVVLEPYTQKALGILAAIYFFFILELVIVAISSSRKENSNDIDISMREKGKTNEQHSHDHHRHSTSIMIVIGDGVHNFADGLIIGAAFSLSTTSGISTTIAVFIHELAHEFGDLALLVDCGLSLKKALLLNGLSALSCFVGGIVGVALAVDESVRQWIFAVAGGMFLYIALVNMIGQLGRNLQKYSRKVLFIVIVNMGALIGIAALTLLAVYESKISV</sequence>
<feature type="transmembrane region" description="Helical" evidence="7">
    <location>
        <begin position="558"/>
        <end position="580"/>
    </location>
</feature>
<evidence type="ECO:0000256" key="3">
    <source>
        <dbReference type="ARBA" id="ARBA00022692"/>
    </source>
</evidence>
<keyword evidence="4 7" id="KW-1133">Transmembrane helix</keyword>
<gene>
    <name evidence="9" type="ORF">DGYR_LOCUS12949</name>
</gene>
<dbReference type="GO" id="GO:0140410">
    <property type="term" value="F:monoatomic cation:bicarbonate symporter activity"/>
    <property type="evidence" value="ECO:0007669"/>
    <property type="project" value="TreeGrafter"/>
</dbReference>
<keyword evidence="8" id="KW-0732">Signal</keyword>
<feature type="transmembrane region" description="Helical" evidence="7">
    <location>
        <begin position="363"/>
        <end position="383"/>
    </location>
</feature>
<keyword evidence="3 7" id="KW-0812">Transmembrane</keyword>
<evidence type="ECO:0000256" key="8">
    <source>
        <dbReference type="SAM" id="SignalP"/>
    </source>
</evidence>
<dbReference type="PANTHER" id="PTHR12191">
    <property type="entry name" value="SOLUTE CARRIER FAMILY 39"/>
    <property type="match status" value="1"/>
</dbReference>